<dbReference type="AlphaFoldDB" id="A0A6G3SM32"/>
<evidence type="ECO:0000256" key="10">
    <source>
        <dbReference type="ARBA" id="ARBA00023157"/>
    </source>
</evidence>
<dbReference type="GO" id="GO:0005737">
    <property type="term" value="C:cytoplasm"/>
    <property type="evidence" value="ECO:0007669"/>
    <property type="project" value="UniProtKB-SubCell"/>
</dbReference>
<keyword evidence="5" id="KW-0479">Metal-binding</keyword>
<accession>A0A6G3SM32</accession>
<keyword evidence="7" id="KW-0411">Iron-sulfur</keyword>
<dbReference type="InterPro" id="IPR034768">
    <property type="entry name" value="4FE4S_WBL"/>
</dbReference>
<evidence type="ECO:0000256" key="6">
    <source>
        <dbReference type="ARBA" id="ARBA00023004"/>
    </source>
</evidence>
<dbReference type="PROSITE" id="PS51674">
    <property type="entry name" value="4FE4S_WBL"/>
    <property type="match status" value="1"/>
</dbReference>
<dbReference type="GO" id="GO:0045454">
    <property type="term" value="P:cell redox homeostasis"/>
    <property type="evidence" value="ECO:0007669"/>
    <property type="project" value="TreeGrafter"/>
</dbReference>
<evidence type="ECO:0000256" key="3">
    <source>
        <dbReference type="ARBA" id="ARBA00006597"/>
    </source>
</evidence>
<comment type="similarity">
    <text evidence="3">Belongs to the WhiB family.</text>
</comment>
<dbReference type="Pfam" id="PF02467">
    <property type="entry name" value="Whib"/>
    <property type="match status" value="1"/>
</dbReference>
<evidence type="ECO:0000256" key="8">
    <source>
        <dbReference type="ARBA" id="ARBA00023015"/>
    </source>
</evidence>
<dbReference type="GO" id="GO:0046872">
    <property type="term" value="F:metal ion binding"/>
    <property type="evidence" value="ECO:0007669"/>
    <property type="project" value="UniProtKB-KW"/>
</dbReference>
<dbReference type="Pfam" id="PF13384">
    <property type="entry name" value="HTH_23"/>
    <property type="match status" value="1"/>
</dbReference>
<organism evidence="13">
    <name type="scientific">Streptomyces anulatus</name>
    <name type="common">Streptomyces chrysomallus</name>
    <dbReference type="NCBI Taxonomy" id="1892"/>
    <lineage>
        <taxon>Bacteria</taxon>
        <taxon>Bacillati</taxon>
        <taxon>Actinomycetota</taxon>
        <taxon>Actinomycetes</taxon>
        <taxon>Kitasatosporales</taxon>
        <taxon>Streptomycetaceae</taxon>
        <taxon>Streptomyces</taxon>
    </lineage>
</organism>
<evidence type="ECO:0000256" key="5">
    <source>
        <dbReference type="ARBA" id="ARBA00022723"/>
    </source>
</evidence>
<comment type="subcellular location">
    <subcellularLocation>
        <location evidence="2">Cytoplasm</location>
    </subcellularLocation>
</comment>
<keyword evidence="10" id="KW-1015">Disulfide bond</keyword>
<comment type="cofactor">
    <cofactor evidence="1">
        <name>[4Fe-4S] cluster</name>
        <dbReference type="ChEBI" id="CHEBI:49883"/>
    </cofactor>
</comment>
<evidence type="ECO:0000256" key="2">
    <source>
        <dbReference type="ARBA" id="ARBA00004496"/>
    </source>
</evidence>
<dbReference type="GO" id="GO:0045892">
    <property type="term" value="P:negative regulation of DNA-templated transcription"/>
    <property type="evidence" value="ECO:0007669"/>
    <property type="project" value="TreeGrafter"/>
</dbReference>
<gene>
    <name evidence="13" type="ORF">G3I43_07070</name>
</gene>
<keyword evidence="4" id="KW-0004">4Fe-4S</keyword>
<proteinExistence type="inferred from homology"/>
<dbReference type="GO" id="GO:0003677">
    <property type="term" value="F:DNA binding"/>
    <property type="evidence" value="ECO:0007669"/>
    <property type="project" value="UniProtKB-KW"/>
</dbReference>
<dbReference type="GO" id="GO:0047134">
    <property type="term" value="F:protein-disulfide reductase [NAD(P)H] activity"/>
    <property type="evidence" value="ECO:0007669"/>
    <property type="project" value="TreeGrafter"/>
</dbReference>
<keyword evidence="9" id="KW-0238">DNA-binding</keyword>
<protein>
    <recommendedName>
        <fullName evidence="12">4Fe-4S Wbl-type domain-containing protein</fullName>
    </recommendedName>
</protein>
<dbReference type="RefSeq" id="WP_164256915.1">
    <property type="nucleotide sequence ID" value="NZ_JAAGMK010000180.1"/>
</dbReference>
<evidence type="ECO:0000256" key="11">
    <source>
        <dbReference type="ARBA" id="ARBA00023163"/>
    </source>
</evidence>
<reference evidence="13" key="1">
    <citation type="submission" date="2020-01" db="EMBL/GenBank/DDBJ databases">
        <title>Insect and environment-associated Actinomycetes.</title>
        <authorList>
            <person name="Currrie C."/>
            <person name="Chevrette M."/>
            <person name="Carlson C."/>
            <person name="Stubbendieck R."/>
            <person name="Wendt-Pienkowski E."/>
        </authorList>
    </citation>
    <scope>NUCLEOTIDE SEQUENCE</scope>
    <source>
        <strain evidence="13">SID505</strain>
    </source>
</reference>
<keyword evidence="11" id="KW-0804">Transcription</keyword>
<evidence type="ECO:0000256" key="9">
    <source>
        <dbReference type="ARBA" id="ARBA00023125"/>
    </source>
</evidence>
<evidence type="ECO:0000256" key="1">
    <source>
        <dbReference type="ARBA" id="ARBA00001966"/>
    </source>
</evidence>
<evidence type="ECO:0000256" key="7">
    <source>
        <dbReference type="ARBA" id="ARBA00023014"/>
    </source>
</evidence>
<evidence type="ECO:0000259" key="12">
    <source>
        <dbReference type="PROSITE" id="PS51674"/>
    </source>
</evidence>
<evidence type="ECO:0000313" key="13">
    <source>
        <dbReference type="EMBL" id="NEB83940.1"/>
    </source>
</evidence>
<dbReference type="GO" id="GO:0051539">
    <property type="term" value="F:4 iron, 4 sulfur cluster binding"/>
    <property type="evidence" value="ECO:0007669"/>
    <property type="project" value="UniProtKB-KW"/>
</dbReference>
<name>A0A6G3SM32_STRAQ</name>
<dbReference type="EMBL" id="JAAGMK010000180">
    <property type="protein sequence ID" value="NEB83940.1"/>
    <property type="molecule type" value="Genomic_DNA"/>
</dbReference>
<keyword evidence="6" id="KW-0408">Iron</keyword>
<evidence type="ECO:0000256" key="4">
    <source>
        <dbReference type="ARBA" id="ARBA00022485"/>
    </source>
</evidence>
<comment type="caution">
    <text evidence="13">The sequence shown here is derived from an EMBL/GenBank/DDBJ whole genome shotgun (WGS) entry which is preliminary data.</text>
</comment>
<keyword evidence="8" id="KW-0805">Transcription regulation</keyword>
<dbReference type="InterPro" id="IPR003482">
    <property type="entry name" value="Whib"/>
</dbReference>
<feature type="domain" description="4Fe-4S Wbl-type" evidence="12">
    <location>
        <begin position="10"/>
        <end position="70"/>
    </location>
</feature>
<dbReference type="PANTHER" id="PTHR38839">
    <property type="entry name" value="TRANSCRIPTIONAL REGULATOR WHID-RELATED"/>
    <property type="match status" value="1"/>
</dbReference>
<sequence>MSLDWMASALCATAPDPDLWFSNGGKAKKICSGCPVRTQCEEYARELEGTACIVYRHGVWGGTSAYTRSRTRARGAARFADRTAKILRLAETGLPPEEIASLVGVTTRTVFRAKRTQREEAAA</sequence>